<evidence type="ECO:0000313" key="2">
    <source>
        <dbReference type="Proteomes" id="UP001386437"/>
    </source>
</evidence>
<gene>
    <name evidence="1" type="ORF">H3V53_03620</name>
</gene>
<dbReference type="SUPFAM" id="SSF109854">
    <property type="entry name" value="DinB/YfiT-like putative metalloenzymes"/>
    <property type="match status" value="1"/>
</dbReference>
<name>A0ABU8ILF9_9BURK</name>
<dbReference type="InterPro" id="IPR034660">
    <property type="entry name" value="DinB/YfiT-like"/>
</dbReference>
<accession>A0ABU8ILF9</accession>
<dbReference type="PANTHER" id="PTHR36922:SF1">
    <property type="entry name" value="DUF1993 DOMAIN-CONTAINING PROTEIN"/>
    <property type="match status" value="1"/>
</dbReference>
<protein>
    <submittedName>
        <fullName evidence="1">DUF1993 domain-containing protein</fullName>
    </submittedName>
</protein>
<sequence>MYQQAIAQCTQAFLSFEKMLEKAEAHAEQKRFDVNVLMHSRLAPDMAPFLYQVQSASDYLKAGAAWLSGQRPPRLEDNERTIDEVRARIRKTVEFTRSVASEMYADASSQRVKVSWKPGKIIEGQDYLLQITIPNVYFHVAMGYAILRKDGVDVGKMDFLGPINFVDA</sequence>
<dbReference type="PANTHER" id="PTHR36922">
    <property type="entry name" value="BLL2446 PROTEIN"/>
    <property type="match status" value="1"/>
</dbReference>
<dbReference type="Gene3D" id="1.20.120.450">
    <property type="entry name" value="dinb family like domain"/>
    <property type="match status" value="1"/>
</dbReference>
<organism evidence="1 2">
    <name type="scientific">Paraburkholderia bengalensis</name>
    <dbReference type="NCBI Taxonomy" id="2747562"/>
    <lineage>
        <taxon>Bacteria</taxon>
        <taxon>Pseudomonadati</taxon>
        <taxon>Pseudomonadota</taxon>
        <taxon>Betaproteobacteria</taxon>
        <taxon>Burkholderiales</taxon>
        <taxon>Burkholderiaceae</taxon>
        <taxon>Paraburkholderia</taxon>
    </lineage>
</organism>
<reference evidence="1 2" key="1">
    <citation type="journal article" date="2022" name="Arch. Microbiol.">
        <title>Paraburkholderia bengalensis sp. nov. isolated from roots of Oryza sativa, IR64.</title>
        <authorList>
            <person name="Nag P."/>
            <person name="Mondal N."/>
            <person name="Sarkar J."/>
            <person name="Das S."/>
        </authorList>
    </citation>
    <scope>NUCLEOTIDE SEQUENCE [LARGE SCALE GENOMIC DNA]</scope>
    <source>
        <strain evidence="1 2">IR64_4_BI</strain>
    </source>
</reference>
<dbReference type="InterPro" id="IPR018531">
    <property type="entry name" value="DUF1993"/>
</dbReference>
<proteinExistence type="predicted"/>
<dbReference type="Proteomes" id="UP001386437">
    <property type="component" value="Unassembled WGS sequence"/>
</dbReference>
<dbReference type="EMBL" id="JACFYJ010000003">
    <property type="protein sequence ID" value="MEI5996326.1"/>
    <property type="molecule type" value="Genomic_DNA"/>
</dbReference>
<dbReference type="RefSeq" id="WP_336596759.1">
    <property type="nucleotide sequence ID" value="NZ_JACFYJ010000003.1"/>
</dbReference>
<keyword evidence="2" id="KW-1185">Reference proteome</keyword>
<dbReference type="Pfam" id="PF09351">
    <property type="entry name" value="DUF1993"/>
    <property type="match status" value="1"/>
</dbReference>
<evidence type="ECO:0000313" key="1">
    <source>
        <dbReference type="EMBL" id="MEI5996326.1"/>
    </source>
</evidence>
<comment type="caution">
    <text evidence="1">The sequence shown here is derived from an EMBL/GenBank/DDBJ whole genome shotgun (WGS) entry which is preliminary data.</text>
</comment>